<proteinExistence type="predicted"/>
<dbReference type="InterPro" id="IPR013098">
    <property type="entry name" value="Ig_I-set"/>
</dbReference>
<dbReference type="SUPFAM" id="SSF48726">
    <property type="entry name" value="Immunoglobulin"/>
    <property type="match status" value="2"/>
</dbReference>
<dbReference type="InterPro" id="IPR003599">
    <property type="entry name" value="Ig_sub"/>
</dbReference>
<dbReference type="GO" id="GO:0007156">
    <property type="term" value="P:homophilic cell adhesion via plasma membrane adhesion molecules"/>
    <property type="evidence" value="ECO:0007669"/>
    <property type="project" value="TreeGrafter"/>
</dbReference>
<sequence>MSPGSTTILNCYVTSPTTVSSITWLYQKNGVNSVVNTGDTSKYSGGTVGTPSLTVKNVQVTDVGNYRCQAQNTAGIGQSASMVHLDLSQGGTPQNPSLTIIDFQAADMGTYRCSVSNSYGTRTSSDIHLVVYANEGIVVQM</sequence>
<dbReference type="InterPro" id="IPR013106">
    <property type="entry name" value="Ig_V-set"/>
</dbReference>
<dbReference type="Pfam" id="PF07679">
    <property type="entry name" value="I-set"/>
    <property type="match status" value="1"/>
</dbReference>
<dbReference type="InterPro" id="IPR013783">
    <property type="entry name" value="Ig-like_fold"/>
</dbReference>
<dbReference type="InParanoid" id="K1QLB0"/>
<dbReference type="GO" id="GO:0030424">
    <property type="term" value="C:axon"/>
    <property type="evidence" value="ECO:0007669"/>
    <property type="project" value="TreeGrafter"/>
</dbReference>
<dbReference type="EMBL" id="JH815964">
    <property type="protein sequence ID" value="EKC22476.1"/>
    <property type="molecule type" value="Genomic_DNA"/>
</dbReference>
<dbReference type="HOGENOM" id="CLU_1827173_0_0_1"/>
<dbReference type="InterPro" id="IPR036179">
    <property type="entry name" value="Ig-like_dom_sf"/>
</dbReference>
<dbReference type="PANTHER" id="PTHR45080">
    <property type="entry name" value="CONTACTIN 5"/>
    <property type="match status" value="1"/>
</dbReference>
<dbReference type="GO" id="GO:0008046">
    <property type="term" value="F:axon guidance receptor activity"/>
    <property type="evidence" value="ECO:0007669"/>
    <property type="project" value="TreeGrafter"/>
</dbReference>
<protein>
    <submittedName>
        <fullName evidence="1">Uncharacterized protein</fullName>
    </submittedName>
</protein>
<dbReference type="GO" id="GO:0050808">
    <property type="term" value="P:synapse organization"/>
    <property type="evidence" value="ECO:0007669"/>
    <property type="project" value="TreeGrafter"/>
</dbReference>
<name>K1QLB0_MAGGI</name>
<accession>K1QLB0</accession>
<gene>
    <name evidence="1" type="ORF">CGI_10002187</name>
</gene>
<dbReference type="SMART" id="SM00408">
    <property type="entry name" value="IGc2"/>
    <property type="match status" value="1"/>
</dbReference>
<evidence type="ECO:0000313" key="1">
    <source>
        <dbReference type="EMBL" id="EKC22476.1"/>
    </source>
</evidence>
<dbReference type="PROSITE" id="PS50835">
    <property type="entry name" value="IG_LIKE"/>
    <property type="match status" value="1"/>
</dbReference>
<dbReference type="Pfam" id="PF07686">
    <property type="entry name" value="V-set"/>
    <property type="match status" value="1"/>
</dbReference>
<organism evidence="1">
    <name type="scientific">Magallana gigas</name>
    <name type="common">Pacific oyster</name>
    <name type="synonym">Crassostrea gigas</name>
    <dbReference type="NCBI Taxonomy" id="29159"/>
    <lineage>
        <taxon>Eukaryota</taxon>
        <taxon>Metazoa</taxon>
        <taxon>Spiralia</taxon>
        <taxon>Lophotrochozoa</taxon>
        <taxon>Mollusca</taxon>
        <taxon>Bivalvia</taxon>
        <taxon>Autobranchia</taxon>
        <taxon>Pteriomorphia</taxon>
        <taxon>Ostreida</taxon>
        <taxon>Ostreoidea</taxon>
        <taxon>Ostreidae</taxon>
        <taxon>Magallana</taxon>
    </lineage>
</organism>
<dbReference type="InterPro" id="IPR050958">
    <property type="entry name" value="Cell_Adh-Cytoskel_Orgn"/>
</dbReference>
<dbReference type="CDD" id="cd00096">
    <property type="entry name" value="Ig"/>
    <property type="match status" value="2"/>
</dbReference>
<dbReference type="GO" id="GO:0005886">
    <property type="term" value="C:plasma membrane"/>
    <property type="evidence" value="ECO:0007669"/>
    <property type="project" value="TreeGrafter"/>
</dbReference>
<dbReference type="InterPro" id="IPR007110">
    <property type="entry name" value="Ig-like_dom"/>
</dbReference>
<reference evidence="1" key="1">
    <citation type="journal article" date="2012" name="Nature">
        <title>The oyster genome reveals stress adaptation and complexity of shell formation.</title>
        <authorList>
            <person name="Zhang G."/>
            <person name="Fang X."/>
            <person name="Guo X."/>
            <person name="Li L."/>
            <person name="Luo R."/>
            <person name="Xu F."/>
            <person name="Yang P."/>
            <person name="Zhang L."/>
            <person name="Wang X."/>
            <person name="Qi H."/>
            <person name="Xiong Z."/>
            <person name="Que H."/>
            <person name="Xie Y."/>
            <person name="Holland P.W."/>
            <person name="Paps J."/>
            <person name="Zhu Y."/>
            <person name="Wu F."/>
            <person name="Chen Y."/>
            <person name="Wang J."/>
            <person name="Peng C."/>
            <person name="Meng J."/>
            <person name="Yang L."/>
            <person name="Liu J."/>
            <person name="Wen B."/>
            <person name="Zhang N."/>
            <person name="Huang Z."/>
            <person name="Zhu Q."/>
            <person name="Feng Y."/>
            <person name="Mount A."/>
            <person name="Hedgecock D."/>
            <person name="Xu Z."/>
            <person name="Liu Y."/>
            <person name="Domazet-Loso T."/>
            <person name="Du Y."/>
            <person name="Sun X."/>
            <person name="Zhang S."/>
            <person name="Liu B."/>
            <person name="Cheng P."/>
            <person name="Jiang X."/>
            <person name="Li J."/>
            <person name="Fan D."/>
            <person name="Wang W."/>
            <person name="Fu W."/>
            <person name="Wang T."/>
            <person name="Wang B."/>
            <person name="Zhang J."/>
            <person name="Peng Z."/>
            <person name="Li Y."/>
            <person name="Li N."/>
            <person name="Wang J."/>
            <person name="Chen M."/>
            <person name="He Y."/>
            <person name="Tan F."/>
            <person name="Song X."/>
            <person name="Zheng Q."/>
            <person name="Huang R."/>
            <person name="Yang H."/>
            <person name="Du X."/>
            <person name="Chen L."/>
            <person name="Yang M."/>
            <person name="Gaffney P.M."/>
            <person name="Wang S."/>
            <person name="Luo L."/>
            <person name="She Z."/>
            <person name="Ming Y."/>
            <person name="Huang W."/>
            <person name="Zhang S."/>
            <person name="Huang B."/>
            <person name="Zhang Y."/>
            <person name="Qu T."/>
            <person name="Ni P."/>
            <person name="Miao G."/>
            <person name="Wang J."/>
            <person name="Wang Q."/>
            <person name="Steinberg C.E."/>
            <person name="Wang H."/>
            <person name="Li N."/>
            <person name="Qian L."/>
            <person name="Zhang G."/>
            <person name="Li Y."/>
            <person name="Yang H."/>
            <person name="Liu X."/>
            <person name="Wang J."/>
            <person name="Yin Y."/>
            <person name="Wang J."/>
        </authorList>
    </citation>
    <scope>NUCLEOTIDE SEQUENCE [LARGE SCALE GENOMIC DNA]</scope>
    <source>
        <strain evidence="1">05x7-T-G4-1.051#20</strain>
    </source>
</reference>
<dbReference type="SMART" id="SM00409">
    <property type="entry name" value="IG"/>
    <property type="match status" value="1"/>
</dbReference>
<dbReference type="AlphaFoldDB" id="K1QLB0"/>
<dbReference type="InterPro" id="IPR003598">
    <property type="entry name" value="Ig_sub2"/>
</dbReference>
<dbReference type="GO" id="GO:0043025">
    <property type="term" value="C:neuronal cell body"/>
    <property type="evidence" value="ECO:0007669"/>
    <property type="project" value="TreeGrafter"/>
</dbReference>
<dbReference type="Gene3D" id="2.60.40.10">
    <property type="entry name" value="Immunoglobulins"/>
    <property type="match status" value="2"/>
</dbReference>
<dbReference type="PANTHER" id="PTHR45080:SF29">
    <property type="entry name" value="NEURAL CELL ADHESION MOLECULE 1-LIKE ISOFORM X1"/>
    <property type="match status" value="1"/>
</dbReference>